<evidence type="ECO:0000313" key="4">
    <source>
        <dbReference type="Proteomes" id="UP000694865"/>
    </source>
</evidence>
<accession>A0ABM0LUD4</accession>
<dbReference type="InterPro" id="IPR018123">
    <property type="entry name" value="WWE-dom_subgr"/>
</dbReference>
<sequence length="553" mass="61204">MPLDTILCLDTSGSMAGRGMRELKKAVVTFLEGVEETAKECDIKENVAVVEFGKNERIVQELTNDYNKVKRAANGLTAGGRTPMFSGLMKCMEEILEHGGVVKVAGKPLTPRIILMTDGAPTGEKGEGEAKMEVLKAAAAFGPGWKEVGLPHPIPIACVGCGDCDPELLQAIAKLTNGMFVVVDNVEELSGFFKRQVLLIRFATKFGDDLKSLRSLLMLRQFMTSLGEAVDEDEGKAMLAMLLLMMGLEDDDEQGSKEIDSLPTLGSRVRRGKDWKWKDQDKHGVGTVVEHISPGVLRVQWDHGDGNQYRYGAEGSRDVKVVDEPRIIQPGDDIKVGVRVQRGKDWKWDDQDGGSGNTGVVYKVHSGATKGLVQVRWSNGVKADYRHGRDNCYDLKILGDGNIVGRVEKSVSSIDAAGPTEIVEIGDDDDITISTVLPKTTPTATTTVRREPEITYAQVMPITETVMAWRWKDNHQQWRLFDEPYGPQVEESYNKNPKGCTSIKIGDYTYNFDFSAMTQVNQSTKRSRPIRREGLDREEYDLLLALERSLSLS</sequence>
<dbReference type="Pfam" id="PF00092">
    <property type="entry name" value="VWA"/>
    <property type="match status" value="1"/>
</dbReference>
<dbReference type="InterPro" id="IPR002035">
    <property type="entry name" value="VWF_A"/>
</dbReference>
<dbReference type="Pfam" id="PF02825">
    <property type="entry name" value="WWE"/>
    <property type="match status" value="1"/>
</dbReference>
<dbReference type="SUPFAM" id="SSF117839">
    <property type="entry name" value="WWE domain"/>
    <property type="match status" value="1"/>
</dbReference>
<dbReference type="Proteomes" id="UP000694865">
    <property type="component" value="Unplaced"/>
</dbReference>
<dbReference type="Gene3D" id="3.40.50.410">
    <property type="entry name" value="von Willebrand factor, type A domain"/>
    <property type="match status" value="1"/>
</dbReference>
<organism evidence="4 5">
    <name type="scientific">Saccoglossus kowalevskii</name>
    <name type="common">Acorn worm</name>
    <dbReference type="NCBI Taxonomy" id="10224"/>
    <lineage>
        <taxon>Eukaryota</taxon>
        <taxon>Metazoa</taxon>
        <taxon>Hemichordata</taxon>
        <taxon>Enteropneusta</taxon>
        <taxon>Harrimaniidae</taxon>
        <taxon>Saccoglossus</taxon>
    </lineage>
</organism>
<dbReference type="InterPro" id="IPR036465">
    <property type="entry name" value="vWFA_dom_sf"/>
</dbReference>
<protein>
    <submittedName>
        <fullName evidence="5">Uncharacterized protein LOC102801576</fullName>
    </submittedName>
</protein>
<evidence type="ECO:0000259" key="2">
    <source>
        <dbReference type="PROSITE" id="PS50918"/>
    </source>
</evidence>
<dbReference type="RefSeq" id="XP_006811375.1">
    <property type="nucleotide sequence ID" value="XM_006811312.1"/>
</dbReference>
<dbReference type="PANTHER" id="PTHR24202">
    <property type="entry name" value="E3 UBIQUITIN-PROTEIN LIGASE MIB2"/>
    <property type="match status" value="1"/>
</dbReference>
<keyword evidence="4" id="KW-1185">Reference proteome</keyword>
<dbReference type="Pfam" id="PF06701">
    <property type="entry name" value="MIB_HERC2"/>
    <property type="match status" value="2"/>
</dbReference>
<feature type="domain" description="MIB/HERC2" evidence="3">
    <location>
        <begin position="255"/>
        <end position="325"/>
    </location>
</feature>
<reference evidence="5" key="1">
    <citation type="submission" date="2025-08" db="UniProtKB">
        <authorList>
            <consortium name="RefSeq"/>
        </authorList>
    </citation>
    <scope>IDENTIFICATION</scope>
    <source>
        <tissue evidence="5">Testes</tissue>
    </source>
</reference>
<dbReference type="InterPro" id="IPR004170">
    <property type="entry name" value="WWE_dom"/>
</dbReference>
<evidence type="ECO:0000259" key="1">
    <source>
        <dbReference type="PROSITE" id="PS50234"/>
    </source>
</evidence>
<dbReference type="PANTHER" id="PTHR24202:SF4">
    <property type="entry name" value="E3 UBIQUITIN-PROTEIN LIGASE MIB2-RELATED"/>
    <property type="match status" value="1"/>
</dbReference>
<dbReference type="InterPro" id="IPR010606">
    <property type="entry name" value="Mib_Herc2"/>
</dbReference>
<dbReference type="Gene3D" id="3.30.720.50">
    <property type="match status" value="1"/>
</dbReference>
<dbReference type="PROSITE" id="PS50918">
    <property type="entry name" value="WWE"/>
    <property type="match status" value="1"/>
</dbReference>
<dbReference type="CDD" id="cd00198">
    <property type="entry name" value="vWFA"/>
    <property type="match status" value="1"/>
</dbReference>
<feature type="domain" description="MIB/HERC2" evidence="3">
    <location>
        <begin position="326"/>
        <end position="401"/>
    </location>
</feature>
<dbReference type="SUPFAM" id="SSF53300">
    <property type="entry name" value="vWA-like"/>
    <property type="match status" value="1"/>
</dbReference>
<feature type="domain" description="WWE" evidence="2">
    <location>
        <begin position="455"/>
        <end position="532"/>
    </location>
</feature>
<dbReference type="PROSITE" id="PS51416">
    <property type="entry name" value="MIB_HERC2"/>
    <property type="match status" value="2"/>
</dbReference>
<dbReference type="PROSITE" id="PS50234">
    <property type="entry name" value="VWFA"/>
    <property type="match status" value="1"/>
</dbReference>
<proteinExistence type="predicted"/>
<dbReference type="InterPro" id="IPR037252">
    <property type="entry name" value="Mib_Herc2_sf"/>
</dbReference>
<dbReference type="GeneID" id="102801576"/>
<name>A0ABM0LUD4_SACKO</name>
<dbReference type="SMART" id="SM00327">
    <property type="entry name" value="VWA"/>
    <property type="match status" value="1"/>
</dbReference>
<dbReference type="SUPFAM" id="SSF159034">
    <property type="entry name" value="Mib/herc2 domain-like"/>
    <property type="match status" value="2"/>
</dbReference>
<feature type="domain" description="VWFA" evidence="1">
    <location>
        <begin position="4"/>
        <end position="197"/>
    </location>
</feature>
<gene>
    <name evidence="5" type="primary">LOC102801576</name>
</gene>
<evidence type="ECO:0000313" key="5">
    <source>
        <dbReference type="RefSeq" id="XP_006811375.1"/>
    </source>
</evidence>
<dbReference type="Gene3D" id="2.30.30.40">
    <property type="entry name" value="SH3 Domains"/>
    <property type="match status" value="2"/>
</dbReference>
<evidence type="ECO:0000259" key="3">
    <source>
        <dbReference type="PROSITE" id="PS51416"/>
    </source>
</evidence>
<dbReference type="SMART" id="SM00678">
    <property type="entry name" value="WWE"/>
    <property type="match status" value="1"/>
</dbReference>
<dbReference type="InterPro" id="IPR037197">
    <property type="entry name" value="WWE_dom_sf"/>
</dbReference>